<feature type="transmembrane region" description="Helical" evidence="1">
    <location>
        <begin position="91"/>
        <end position="109"/>
    </location>
</feature>
<dbReference type="PANTHER" id="PTHR38034:SF1">
    <property type="entry name" value="INNER MEMBRANE PROTEIN YPJD"/>
    <property type="match status" value="1"/>
</dbReference>
<dbReference type="GO" id="GO:0016787">
    <property type="term" value="F:hydrolase activity"/>
    <property type="evidence" value="ECO:0007669"/>
    <property type="project" value="UniProtKB-KW"/>
</dbReference>
<dbReference type="PANTHER" id="PTHR38034">
    <property type="entry name" value="INNER MEMBRANE PROTEIN YPJD"/>
    <property type="match status" value="1"/>
</dbReference>
<dbReference type="GO" id="GO:0005886">
    <property type="term" value="C:plasma membrane"/>
    <property type="evidence" value="ECO:0007669"/>
    <property type="project" value="TreeGrafter"/>
</dbReference>
<name>A0A2G6JBE4_NEPCE</name>
<feature type="domain" description="Cytochrome c assembly protein" evidence="2">
    <location>
        <begin position="40"/>
        <end position="259"/>
    </location>
</feature>
<organism evidence="3 4">
    <name type="scientific">Neptuniibacter caesariensis</name>
    <dbReference type="NCBI Taxonomy" id="207954"/>
    <lineage>
        <taxon>Bacteria</taxon>
        <taxon>Pseudomonadati</taxon>
        <taxon>Pseudomonadota</taxon>
        <taxon>Gammaproteobacteria</taxon>
        <taxon>Oceanospirillales</taxon>
        <taxon>Oceanospirillaceae</taxon>
        <taxon>Neptuniibacter</taxon>
    </lineage>
</organism>
<dbReference type="GO" id="GO:0020037">
    <property type="term" value="F:heme binding"/>
    <property type="evidence" value="ECO:0007669"/>
    <property type="project" value="InterPro"/>
</dbReference>
<gene>
    <name evidence="3" type="ORF">CSA61_00940</name>
</gene>
<feature type="transmembrane region" description="Helical" evidence="1">
    <location>
        <begin position="60"/>
        <end position="84"/>
    </location>
</feature>
<keyword evidence="1" id="KW-0472">Membrane</keyword>
<dbReference type="InterPro" id="IPR052372">
    <property type="entry name" value="YpjD/HemX"/>
</dbReference>
<sequence length="261" mass="28630">MLTIFTLVAALLYSAATFLQWQVVKGVRKPSHTLGKMLGFGGLVSHTLAIYLVLHQPEGINLGVSSVASLISWLVAAIVLLSSIRQDIENLFVAVFPMAAVTALAAWLSDSGTGQTYDAGLITHILLSILAYSIFTIATLQAILLSRQVYALKHHHTRGLIASLPPLQTMERLLFEMLWTGLVLLSASLITGFILFDDLFAQNLVHKTVLSLAAWCLYAILLFGRISFGWRSNTAVRWTITSFITLALGFFGSKIVLEWLL</sequence>
<evidence type="ECO:0000259" key="2">
    <source>
        <dbReference type="Pfam" id="PF01578"/>
    </source>
</evidence>
<feature type="transmembrane region" description="Helical" evidence="1">
    <location>
        <begin position="6"/>
        <end position="24"/>
    </location>
</feature>
<evidence type="ECO:0000256" key="1">
    <source>
        <dbReference type="SAM" id="Phobius"/>
    </source>
</evidence>
<dbReference type="AlphaFoldDB" id="A0A2G6JBE4"/>
<protein>
    <submittedName>
        <fullName evidence="3">Phosphohydrolase</fullName>
    </submittedName>
</protein>
<reference evidence="3 4" key="1">
    <citation type="submission" date="2017-10" db="EMBL/GenBank/DDBJ databases">
        <title>Novel microbial diversity and functional potential in the marine mammal oral microbiome.</title>
        <authorList>
            <person name="Dudek N.K."/>
            <person name="Sun C.L."/>
            <person name="Burstein D."/>
            <person name="Kantor R.S."/>
            <person name="Aliaga Goltsman D.S."/>
            <person name="Bik E.M."/>
            <person name="Thomas B.C."/>
            <person name="Banfield J.F."/>
            <person name="Relman D.A."/>
        </authorList>
    </citation>
    <scope>NUCLEOTIDE SEQUENCE [LARGE SCALE GENOMIC DNA]</scope>
    <source>
        <strain evidence="3">DOLJORAL78_49_30</strain>
    </source>
</reference>
<evidence type="ECO:0000313" key="4">
    <source>
        <dbReference type="Proteomes" id="UP000242733"/>
    </source>
</evidence>
<feature type="transmembrane region" description="Helical" evidence="1">
    <location>
        <begin position="235"/>
        <end position="257"/>
    </location>
</feature>
<proteinExistence type="predicted"/>
<feature type="transmembrane region" description="Helical" evidence="1">
    <location>
        <begin position="173"/>
        <end position="196"/>
    </location>
</feature>
<feature type="transmembrane region" description="Helical" evidence="1">
    <location>
        <begin position="36"/>
        <end position="54"/>
    </location>
</feature>
<keyword evidence="1" id="KW-1133">Transmembrane helix</keyword>
<comment type="caution">
    <text evidence="3">The sequence shown here is derived from an EMBL/GenBank/DDBJ whole genome shotgun (WGS) entry which is preliminary data.</text>
</comment>
<dbReference type="GO" id="GO:0017004">
    <property type="term" value="P:cytochrome complex assembly"/>
    <property type="evidence" value="ECO:0007669"/>
    <property type="project" value="InterPro"/>
</dbReference>
<dbReference type="InterPro" id="IPR002541">
    <property type="entry name" value="Cyt_c_assembly"/>
</dbReference>
<dbReference type="Proteomes" id="UP000242733">
    <property type="component" value="Unassembled WGS sequence"/>
</dbReference>
<keyword evidence="1" id="KW-0812">Transmembrane</keyword>
<feature type="transmembrane region" description="Helical" evidence="1">
    <location>
        <begin position="208"/>
        <end position="228"/>
    </location>
</feature>
<evidence type="ECO:0000313" key="3">
    <source>
        <dbReference type="EMBL" id="PIE20755.1"/>
    </source>
</evidence>
<accession>A0A2G6JBE4</accession>
<dbReference type="EMBL" id="PDSG01000004">
    <property type="protein sequence ID" value="PIE20755.1"/>
    <property type="molecule type" value="Genomic_DNA"/>
</dbReference>
<dbReference type="Pfam" id="PF01578">
    <property type="entry name" value="Cytochrom_C_asm"/>
    <property type="match status" value="1"/>
</dbReference>
<keyword evidence="3" id="KW-0378">Hydrolase</keyword>
<feature type="transmembrane region" description="Helical" evidence="1">
    <location>
        <begin position="121"/>
        <end position="145"/>
    </location>
</feature>